<protein>
    <recommendedName>
        <fullName evidence="3">Sulfurtransferase</fullName>
    </recommendedName>
</protein>
<keyword evidence="6" id="KW-1185">Reference proteome</keyword>
<dbReference type="Gene3D" id="3.40.250.10">
    <property type="entry name" value="Rhodanese-like domain"/>
    <property type="match status" value="1"/>
</dbReference>
<organism evidence="5 6">
    <name type="scientific">Microbacterium suwonense</name>
    <dbReference type="NCBI Taxonomy" id="683047"/>
    <lineage>
        <taxon>Bacteria</taxon>
        <taxon>Bacillati</taxon>
        <taxon>Actinomycetota</taxon>
        <taxon>Actinomycetes</taxon>
        <taxon>Micrococcales</taxon>
        <taxon>Microbacteriaceae</taxon>
        <taxon>Microbacterium</taxon>
    </lineage>
</organism>
<name>A0ABN6X174_9MICO</name>
<keyword evidence="1" id="KW-0677">Repeat</keyword>
<dbReference type="Proteomes" id="UP001321543">
    <property type="component" value="Chromosome"/>
</dbReference>
<evidence type="ECO:0000259" key="4">
    <source>
        <dbReference type="PROSITE" id="PS50206"/>
    </source>
</evidence>
<proteinExistence type="predicted"/>
<dbReference type="PANTHER" id="PTHR43855">
    <property type="entry name" value="THIOSULFATE SULFURTRANSFERASE"/>
    <property type="match status" value="1"/>
</dbReference>
<sequence length="108" mass="11903">MPAYPDESSLRGGHIPTAQSVPWSRAVAPDGGFKPRAELEAIYRDEAGLKDSEDVIAYCRIGERSSHTWFVLKHLLGYDKVRNYDGSWTEWGSAVRVPIVAGTEPGSL</sequence>
<dbReference type="Pfam" id="PF00581">
    <property type="entry name" value="Rhodanese"/>
    <property type="match status" value="1"/>
</dbReference>
<dbReference type="PROSITE" id="PS00683">
    <property type="entry name" value="RHODANESE_2"/>
    <property type="match status" value="1"/>
</dbReference>
<keyword evidence="3" id="KW-0808">Transferase</keyword>
<dbReference type="InterPro" id="IPR036873">
    <property type="entry name" value="Rhodanese-like_dom_sf"/>
</dbReference>
<gene>
    <name evidence="5" type="ORF">GCM10025863_08310</name>
</gene>
<dbReference type="SUPFAM" id="SSF52821">
    <property type="entry name" value="Rhodanese/Cell cycle control phosphatase"/>
    <property type="match status" value="1"/>
</dbReference>
<evidence type="ECO:0000256" key="2">
    <source>
        <dbReference type="ARBA" id="ARBA00047549"/>
    </source>
</evidence>
<evidence type="ECO:0000313" key="6">
    <source>
        <dbReference type="Proteomes" id="UP001321543"/>
    </source>
</evidence>
<feature type="domain" description="Rhodanese" evidence="4">
    <location>
        <begin position="1"/>
        <end position="100"/>
    </location>
</feature>
<dbReference type="InterPro" id="IPR001763">
    <property type="entry name" value="Rhodanese-like_dom"/>
</dbReference>
<evidence type="ECO:0000256" key="1">
    <source>
        <dbReference type="ARBA" id="ARBA00022737"/>
    </source>
</evidence>
<dbReference type="EMBL" id="AP027728">
    <property type="protein sequence ID" value="BDZ38217.1"/>
    <property type="molecule type" value="Genomic_DNA"/>
</dbReference>
<dbReference type="SMART" id="SM00450">
    <property type="entry name" value="RHOD"/>
    <property type="match status" value="1"/>
</dbReference>
<dbReference type="PANTHER" id="PTHR43855:SF1">
    <property type="entry name" value="THIOSULFATE SULFURTRANSFERASE"/>
    <property type="match status" value="1"/>
</dbReference>
<accession>A0ABN6X174</accession>
<dbReference type="InterPro" id="IPR051126">
    <property type="entry name" value="Thiosulfate_sulfurtransferase"/>
</dbReference>
<dbReference type="InterPro" id="IPR001307">
    <property type="entry name" value="Thiosulphate_STrfase_CS"/>
</dbReference>
<dbReference type="CDD" id="cd01449">
    <property type="entry name" value="TST_Repeat_2"/>
    <property type="match status" value="1"/>
</dbReference>
<dbReference type="PROSITE" id="PS50206">
    <property type="entry name" value="RHODANESE_3"/>
    <property type="match status" value="1"/>
</dbReference>
<comment type="catalytic activity">
    <reaction evidence="2">
        <text>thiosulfate + hydrogen cyanide = thiocyanate + sulfite + 2 H(+)</text>
        <dbReference type="Rhea" id="RHEA:16881"/>
        <dbReference type="ChEBI" id="CHEBI:15378"/>
        <dbReference type="ChEBI" id="CHEBI:17359"/>
        <dbReference type="ChEBI" id="CHEBI:18022"/>
        <dbReference type="ChEBI" id="CHEBI:18407"/>
        <dbReference type="ChEBI" id="CHEBI:33542"/>
        <dbReference type="EC" id="2.8.1.1"/>
    </reaction>
</comment>
<reference evidence="6" key="1">
    <citation type="journal article" date="2019" name="Int. J. Syst. Evol. Microbiol.">
        <title>The Global Catalogue of Microorganisms (GCM) 10K type strain sequencing project: providing services to taxonomists for standard genome sequencing and annotation.</title>
        <authorList>
            <consortium name="The Broad Institute Genomics Platform"/>
            <consortium name="The Broad Institute Genome Sequencing Center for Infectious Disease"/>
            <person name="Wu L."/>
            <person name="Ma J."/>
        </authorList>
    </citation>
    <scope>NUCLEOTIDE SEQUENCE [LARGE SCALE GENOMIC DNA]</scope>
    <source>
        <strain evidence="6">NBRC 106310</strain>
    </source>
</reference>
<evidence type="ECO:0000313" key="5">
    <source>
        <dbReference type="EMBL" id="BDZ38217.1"/>
    </source>
</evidence>
<evidence type="ECO:0000256" key="3">
    <source>
        <dbReference type="RuleBase" id="RU000507"/>
    </source>
</evidence>